<dbReference type="AlphaFoldDB" id="A0A2H6K930"/>
<dbReference type="Gene3D" id="2.40.160.10">
    <property type="entry name" value="Porin"/>
    <property type="match status" value="1"/>
</dbReference>
<keyword evidence="2" id="KW-1185">Reference proteome</keyword>
<gene>
    <name evidence="1" type="ORF">BOVATA_009860</name>
</gene>
<accession>A0A2H6K930</accession>
<dbReference type="VEuPathDB" id="PiroplasmaDB:BOVATA_009860"/>
<evidence type="ECO:0000313" key="2">
    <source>
        <dbReference type="Proteomes" id="UP000236319"/>
    </source>
</evidence>
<dbReference type="GeneID" id="39873263"/>
<dbReference type="EMBL" id="BDSA01000001">
    <property type="protein sequence ID" value="GBE59493.1"/>
    <property type="molecule type" value="Genomic_DNA"/>
</dbReference>
<comment type="caution">
    <text evidence="1">The sequence shown here is derived from an EMBL/GenBank/DDBJ whole genome shotgun (WGS) entry which is preliminary data.</text>
</comment>
<protein>
    <submittedName>
        <fullName evidence="1">Eukaryotic porin, putative</fullName>
    </submittedName>
</protein>
<proteinExistence type="predicted"/>
<organism evidence="1 2">
    <name type="scientific">Babesia ovata</name>
    <dbReference type="NCBI Taxonomy" id="189622"/>
    <lineage>
        <taxon>Eukaryota</taxon>
        <taxon>Sar</taxon>
        <taxon>Alveolata</taxon>
        <taxon>Apicomplexa</taxon>
        <taxon>Aconoidasida</taxon>
        <taxon>Piroplasmida</taxon>
        <taxon>Babesiidae</taxon>
        <taxon>Babesia</taxon>
    </lineage>
</organism>
<evidence type="ECO:0000313" key="1">
    <source>
        <dbReference type="EMBL" id="GBE59493.1"/>
    </source>
</evidence>
<dbReference type="OrthoDB" id="7827681at2759"/>
<dbReference type="InterPro" id="IPR023614">
    <property type="entry name" value="Porin_dom_sf"/>
</dbReference>
<reference evidence="1 2" key="1">
    <citation type="journal article" date="2017" name="BMC Genomics">
        <title>Whole-genome assembly of Babesia ovata and comparative genomics between closely related pathogens.</title>
        <authorList>
            <person name="Yamagishi J."/>
            <person name="Asada M."/>
            <person name="Hakimi H."/>
            <person name="Tanaka T.Q."/>
            <person name="Sugimoto C."/>
            <person name="Kawazu S."/>
        </authorList>
    </citation>
    <scope>NUCLEOTIDE SEQUENCE [LARGE SCALE GENOMIC DNA]</scope>
    <source>
        <strain evidence="1 2">Miyake</strain>
    </source>
</reference>
<name>A0A2H6K930_9APIC</name>
<dbReference type="RefSeq" id="XP_028865736.1">
    <property type="nucleotide sequence ID" value="XM_029009903.1"/>
</dbReference>
<dbReference type="Proteomes" id="UP000236319">
    <property type="component" value="Unassembled WGS sequence"/>
</dbReference>
<sequence length="298" mass="32291">MAPLKFEKLVCGSSVDLFKKDFAHENAWELEQSDAQKGSSFVNNIKLSKDSSIHGSTLAKCNIGPANVELKVQVDGKHYLELSAAHSKYTPVTFHAKGEADVPKGIYTGELAADHVLPVHSCQVKVNPFARDYSAFSLTRLNLCSGQLLVGTEITGRNCAFLSNYTSALGYKKEREDKTYAVSARLFGARGYGLTSLLGNVYAGKAHGSAQNAFSVALEHSFKDTNTKLRFAGLWHITEPNHPNPAYVKGKCDTDGNFAVTVFQRFNNTVAGALGVSFNAKESLSPSNVNYGLKMVVS</sequence>